<reference evidence="1" key="3">
    <citation type="journal article" date="2001" name="Genome Res.">
        <title>Genome evolution at the genus level: comparison of three complete genomes of hyperthermophilic archaea.</title>
        <authorList>
            <person name="Lecompte O."/>
            <person name="Ripp R."/>
            <person name="Puzos-Barbe V."/>
            <person name="Duprat S."/>
            <person name="Heilig R."/>
            <person name="Dietrich J."/>
            <person name="Thierry J.C."/>
            <person name="Poch O."/>
        </authorList>
    </citation>
    <scope>NUCLEOTIDE SEQUENCE</scope>
    <source>
        <strain evidence="1">Orsay</strain>
    </source>
</reference>
<dbReference type="HOGENOM" id="CLU_1665586_0_0_2"/>
<reference evidence="2 4" key="5">
    <citation type="journal article" date="2012" name="Curr. Microbiol.">
        <title>Re-annotation of two hyperthermophilic archaea Pyrococcus abyssi GE5 and Pyrococcus furiosus DSM 3638.</title>
        <authorList>
            <person name="Gao J."/>
            <person name="Wang J."/>
        </authorList>
    </citation>
    <scope>GENOME REANNOTATION</scope>
    <source>
        <strain evidence="2">GE5</strain>
        <strain evidence="4">GE5 / Orsay</strain>
    </source>
</reference>
<protein>
    <submittedName>
        <fullName evidence="1">Uncharacterized protein</fullName>
    </submittedName>
</protein>
<dbReference type="Proteomes" id="UP000009139">
    <property type="component" value="Chromosome"/>
</dbReference>
<dbReference type="AlphaFoldDB" id="Q9V0B1"/>
<evidence type="ECO:0000313" key="3">
    <source>
        <dbReference type="Proteomes" id="UP000000810"/>
    </source>
</evidence>
<reference evidence="1" key="2">
    <citation type="journal article" date="2000" name="J. Mol. Biol.">
        <title>Archaeal homologs of eukaryotic methylation guide small nucleolar RNAs: lessons from the Pyrococcus genomes.</title>
        <authorList>
            <person name="Gaspin C."/>
            <person name="Cavaille J."/>
            <person name="Erauso G."/>
        </authorList>
    </citation>
    <scope>NUCLEOTIDE SEQUENCE</scope>
    <source>
        <strain evidence="1">Orsay</strain>
    </source>
</reference>
<dbReference type="EMBL" id="AJ248285">
    <property type="protein sequence ID" value="CAB49793.1"/>
    <property type="molecule type" value="Genomic_DNA"/>
</dbReference>
<dbReference type="EMBL" id="HE613800">
    <property type="protein sequence ID" value="CCE70285.1"/>
    <property type="molecule type" value="Genomic_DNA"/>
</dbReference>
<dbReference type="Proteomes" id="UP000000810">
    <property type="component" value="Chromosome"/>
</dbReference>
<dbReference type="STRING" id="272844.PAB0590"/>
<gene>
    <name evidence="1" type="ordered locus">PAB0590</name>
</gene>
<reference evidence="1 3" key="4">
    <citation type="journal article" date="2003" name="Mol. Microbiol.">
        <title>An integrated analysis of the genome of the hyperthermophilic archaeon Pyrococcus abyssi.</title>
        <authorList>
            <person name="Cohen G."/>
            <person name="Barbe V."/>
            <person name="Flament D."/>
            <person name="Galperin M."/>
            <person name="Heilig R."/>
            <person name="Ripp R."/>
            <person name="Lecompte O."/>
            <person name="Prieur D."/>
            <person name="Poch O."/>
            <person name="Quellerou J."/>
            <person name="Thierry J.C."/>
            <person name="Van der Oost J."/>
            <person name="Weissenbach J."/>
            <person name="Zivanovic Y."/>
            <person name="Forterre P."/>
        </authorList>
    </citation>
    <scope>NUCLEOTIDE SEQUENCE [LARGE SCALE GENOMIC DNA]</scope>
    <source>
        <strain evidence="3">GE5 / Orsay</strain>
        <strain evidence="1">Orsay</strain>
    </source>
</reference>
<accession>Q9V0B1</accession>
<dbReference type="PATRIC" id="fig|272844.11.peg.929"/>
<keyword evidence="3" id="KW-1185">Reference proteome</keyword>
<sequence>MRGMSEGVMYMVKLKYIDKAKLPVRREQKLAEFLPVFLTEGQKVPGRVEARTRVYLPEFLEFAKDLGWEVKGKKRITLTTHDDYAYLRLLVYGVVMSATKDPVKWDYLKDHVLSMESIPLRYWASKFKNVYWKYKNRGKLLYLARRFLEVETV</sequence>
<dbReference type="eggNOG" id="arCOG05795">
    <property type="taxonomic scope" value="Archaea"/>
</dbReference>
<evidence type="ECO:0000313" key="4">
    <source>
        <dbReference type="Proteomes" id="UP000009139"/>
    </source>
</evidence>
<evidence type="ECO:0000313" key="1">
    <source>
        <dbReference type="EMBL" id="CAB49793.1"/>
    </source>
</evidence>
<reference evidence="1" key="1">
    <citation type="submission" date="1999-07" db="EMBL/GenBank/DDBJ databases">
        <authorList>
            <person name="Genoscope"/>
        </authorList>
    </citation>
    <scope>NUCLEOTIDE SEQUENCE</scope>
    <source>
        <strain evidence="1">Orsay</strain>
    </source>
</reference>
<proteinExistence type="predicted"/>
<name>Q9V0B1_PYRAB</name>
<dbReference type="KEGG" id="pab:PAB0590"/>
<evidence type="ECO:0000313" key="2">
    <source>
        <dbReference type="EMBL" id="CCE70285.1"/>
    </source>
</evidence>
<organism evidence="1 3">
    <name type="scientific">Pyrococcus abyssi (strain GE5 / Orsay)</name>
    <dbReference type="NCBI Taxonomy" id="272844"/>
    <lineage>
        <taxon>Archaea</taxon>
        <taxon>Methanobacteriati</taxon>
        <taxon>Methanobacteriota</taxon>
        <taxon>Thermococci</taxon>
        <taxon>Thermococcales</taxon>
        <taxon>Thermococcaceae</taxon>
        <taxon>Pyrococcus</taxon>
    </lineage>
</organism>
<dbReference type="PIR" id="H75134">
    <property type="entry name" value="H75134"/>
</dbReference>